<evidence type="ECO:0000256" key="2">
    <source>
        <dbReference type="SAM" id="SignalP"/>
    </source>
</evidence>
<comment type="caution">
    <text evidence="3">The sequence shown here is derived from an EMBL/GenBank/DDBJ whole genome shotgun (WGS) entry which is preliminary data.</text>
</comment>
<proteinExistence type="predicted"/>
<dbReference type="EMBL" id="JAABNR010000012">
    <property type="protein sequence ID" value="NBZ88662.1"/>
    <property type="molecule type" value="Genomic_DNA"/>
</dbReference>
<gene>
    <name evidence="3" type="ORF">GV832_13795</name>
</gene>
<organism evidence="3 4">
    <name type="scientific">Stagnihabitans tardus</name>
    <dbReference type="NCBI Taxonomy" id="2699202"/>
    <lineage>
        <taxon>Bacteria</taxon>
        <taxon>Pseudomonadati</taxon>
        <taxon>Pseudomonadota</taxon>
        <taxon>Alphaproteobacteria</taxon>
        <taxon>Rhodobacterales</taxon>
        <taxon>Paracoccaceae</taxon>
        <taxon>Stagnihabitans</taxon>
    </lineage>
</organism>
<keyword evidence="4" id="KW-1185">Reference proteome</keyword>
<dbReference type="Proteomes" id="UP001193501">
    <property type="component" value="Unassembled WGS sequence"/>
</dbReference>
<sequence>MRKAYLGLAAVAALAACQSSVPDSNPQGAGFQDYNSYVRNRAAGVPMQGSAYGAQGGVMGEGVATQPMASTGFSPDAAAAAIAAAEGGSTAPMNATGLVTGGQTVASGAALPPIDPACQGRGQTMAGIQETTSEMNYASGGVSDEQDFGAVTQRESIESDKQRIACNRQQYVVVQPGAIPQRPGDEGPNIAAYALATTNAPGVKLYTRPPFYLTNPEKACAKFTSSDKAQQAFLAAGGPQRDSKALDPDGDGFACSWDPRPFRAAAQ</sequence>
<evidence type="ECO:0000313" key="3">
    <source>
        <dbReference type="EMBL" id="NBZ88662.1"/>
    </source>
</evidence>
<feature type="signal peptide" evidence="2">
    <location>
        <begin position="1"/>
        <end position="15"/>
    </location>
</feature>
<evidence type="ECO:0000256" key="1">
    <source>
        <dbReference type="SAM" id="MobiDB-lite"/>
    </source>
</evidence>
<evidence type="ECO:0000313" key="4">
    <source>
        <dbReference type="Proteomes" id="UP001193501"/>
    </source>
</evidence>
<reference evidence="3" key="1">
    <citation type="submission" date="2020-01" db="EMBL/GenBank/DDBJ databases">
        <authorList>
            <person name="Chen W.-M."/>
        </authorList>
    </citation>
    <scope>NUCLEOTIDE SEQUENCE</scope>
    <source>
        <strain evidence="3">CYK-10</strain>
    </source>
</reference>
<dbReference type="RefSeq" id="WP_168775477.1">
    <property type="nucleotide sequence ID" value="NZ_JAABNR010000012.1"/>
</dbReference>
<dbReference type="PROSITE" id="PS51257">
    <property type="entry name" value="PROKAR_LIPOPROTEIN"/>
    <property type="match status" value="1"/>
</dbReference>
<evidence type="ECO:0008006" key="5">
    <source>
        <dbReference type="Google" id="ProtNLM"/>
    </source>
</evidence>
<feature type="chain" id="PRO_5042036385" description="Excalibur calcium-binding domain-containing protein" evidence="2">
    <location>
        <begin position="16"/>
        <end position="267"/>
    </location>
</feature>
<dbReference type="AlphaFoldDB" id="A0AAE4Y9T9"/>
<keyword evidence="2" id="KW-0732">Signal</keyword>
<accession>A0AAE4Y9T9</accession>
<feature type="region of interest" description="Disordered" evidence="1">
    <location>
        <begin position="234"/>
        <end position="267"/>
    </location>
</feature>
<protein>
    <recommendedName>
        <fullName evidence="5">Excalibur calcium-binding domain-containing protein</fullName>
    </recommendedName>
</protein>
<name>A0AAE4Y9T9_9RHOB</name>